<comment type="caution">
    <text evidence="3">The sequence shown here is derived from an EMBL/GenBank/DDBJ whole genome shotgun (WGS) entry which is preliminary data.</text>
</comment>
<evidence type="ECO:0000259" key="2">
    <source>
        <dbReference type="Pfam" id="PF01478"/>
    </source>
</evidence>
<feature type="transmembrane region" description="Helical" evidence="1">
    <location>
        <begin position="101"/>
        <end position="118"/>
    </location>
</feature>
<feature type="transmembrane region" description="Helical" evidence="1">
    <location>
        <begin position="48"/>
        <end position="66"/>
    </location>
</feature>
<keyword evidence="1" id="KW-0472">Membrane</keyword>
<feature type="transmembrane region" description="Helical" evidence="1">
    <location>
        <begin position="124"/>
        <end position="141"/>
    </location>
</feature>
<evidence type="ECO:0000313" key="3">
    <source>
        <dbReference type="EMBL" id="PVM62039.1"/>
    </source>
</evidence>
<evidence type="ECO:0000256" key="1">
    <source>
        <dbReference type="SAM" id="Phobius"/>
    </source>
</evidence>
<dbReference type="Gene3D" id="1.20.120.1220">
    <property type="match status" value="1"/>
</dbReference>
<organism evidence="3 4">
    <name type="scientific">Salmonella enterica subsp. enterica serovar Gaminara</name>
    <dbReference type="NCBI Taxonomy" id="913070"/>
    <lineage>
        <taxon>Bacteria</taxon>
        <taxon>Pseudomonadati</taxon>
        <taxon>Pseudomonadota</taxon>
        <taxon>Gammaproteobacteria</taxon>
        <taxon>Enterobacterales</taxon>
        <taxon>Enterobacteriaceae</taxon>
        <taxon>Salmonella</taxon>
    </lineage>
</organism>
<dbReference type="GO" id="GO:0016020">
    <property type="term" value="C:membrane"/>
    <property type="evidence" value="ECO:0007669"/>
    <property type="project" value="InterPro"/>
</dbReference>
<protein>
    <submittedName>
        <fullName evidence="3">Prepilin peptidase</fullName>
    </submittedName>
</protein>
<feature type="non-terminal residue" evidence="3">
    <location>
        <position position="186"/>
    </location>
</feature>
<keyword evidence="1" id="KW-0812">Transmembrane</keyword>
<dbReference type="Proteomes" id="UP000245068">
    <property type="component" value="Unassembled WGS sequence"/>
</dbReference>
<feature type="domain" description="Prepilin type IV endopeptidase peptidase" evidence="2">
    <location>
        <begin position="78"/>
        <end position="174"/>
    </location>
</feature>
<feature type="transmembrane region" description="Helical" evidence="1">
    <location>
        <begin position="12"/>
        <end position="36"/>
    </location>
</feature>
<dbReference type="EMBL" id="QDOO01000133">
    <property type="protein sequence ID" value="PVM62039.1"/>
    <property type="molecule type" value="Genomic_DNA"/>
</dbReference>
<proteinExistence type="predicted"/>
<dbReference type="Pfam" id="PF01478">
    <property type="entry name" value="Peptidase_A24"/>
    <property type="match status" value="1"/>
</dbReference>
<evidence type="ECO:0000313" key="4">
    <source>
        <dbReference type="Proteomes" id="UP000245068"/>
    </source>
</evidence>
<dbReference type="AlphaFoldDB" id="A0A7Z1QIM8"/>
<reference evidence="3 4" key="1">
    <citation type="submission" date="2018-04" db="EMBL/GenBank/DDBJ databases">
        <title>Serotype diversity and antimicrobial resistance among Salmonella enterica isolated from patients at an equine referral hospital.</title>
        <authorList>
            <person name="Leon I.M."/>
            <person name="Lawhon S.D."/>
            <person name="Norman K.N."/>
            <person name="Threadgill D.S."/>
            <person name="Ohta N."/>
            <person name="Vinasco J."/>
            <person name="Scott H.M."/>
        </authorList>
    </citation>
    <scope>NUCLEOTIDE SEQUENCE [LARGE SCALE GENOMIC DNA]</scope>
    <source>
        <strain evidence="3 4">159</strain>
    </source>
</reference>
<name>A0A7Z1QIM8_SALET</name>
<dbReference type="InterPro" id="IPR000045">
    <property type="entry name" value="Prepilin_IV_endopep_pep"/>
</dbReference>
<dbReference type="GO" id="GO:0004190">
    <property type="term" value="F:aspartic-type endopeptidase activity"/>
    <property type="evidence" value="ECO:0007669"/>
    <property type="project" value="InterPro"/>
</dbReference>
<dbReference type="RefSeq" id="WP_154706592.1">
    <property type="nucleotide sequence ID" value="NZ_QDOO01000133.1"/>
</dbReference>
<gene>
    <name evidence="3" type="ORF">C4784_29135</name>
</gene>
<accession>A0A7Z1QIM8</accession>
<feature type="transmembrane region" description="Helical" evidence="1">
    <location>
        <begin position="72"/>
        <end position="89"/>
    </location>
</feature>
<sequence>MTVALVGTFFPTVYAIPAFIGSAILGAVLLLPVRLYLAAAEVDISRHCAGVVGIWLFAVTGLLILMAPQDGMIRIGMLLMCGFLLQLGVMDAASGWLPRPFTAACLCSGLLFCFAFHREPEIRVMETAAMAVVMGAVCHGVNRRRPQLGVGDVWLLCALVAWMGVTDALQAAFMGLSGFMLWQWTV</sequence>
<keyword evidence="1" id="KW-1133">Transmembrane helix</keyword>
<feature type="transmembrane region" description="Helical" evidence="1">
    <location>
        <begin position="153"/>
        <end position="182"/>
    </location>
</feature>